<comment type="caution">
    <text evidence="5">The sequence shown here is derived from an EMBL/GenBank/DDBJ whole genome shotgun (WGS) entry which is preliminary data.</text>
</comment>
<dbReference type="SUPFAM" id="SSF46785">
    <property type="entry name" value="Winged helix' DNA-binding domain"/>
    <property type="match status" value="1"/>
</dbReference>
<dbReference type="CDD" id="cd07323">
    <property type="entry name" value="LAM"/>
    <property type="match status" value="1"/>
</dbReference>
<dbReference type="InterPro" id="IPR036388">
    <property type="entry name" value="WH-like_DNA-bd_sf"/>
</dbReference>
<feature type="compositionally biased region" description="Basic residues" evidence="3">
    <location>
        <begin position="90"/>
        <end position="100"/>
    </location>
</feature>
<protein>
    <submittedName>
        <fullName evidence="5">La-related protein 1C isoform X1</fullName>
    </submittedName>
</protein>
<keyword evidence="7" id="KW-1185">Reference proteome</keyword>
<dbReference type="InterPro" id="IPR036390">
    <property type="entry name" value="WH_DNA-bd_sf"/>
</dbReference>
<evidence type="ECO:0000256" key="3">
    <source>
        <dbReference type="SAM" id="MobiDB-lite"/>
    </source>
</evidence>
<accession>A0AAX6EH67</accession>
<feature type="domain" description="HTH La-type RNA-binding" evidence="4">
    <location>
        <begin position="219"/>
        <end position="308"/>
    </location>
</feature>
<dbReference type="Proteomes" id="UP001140949">
    <property type="component" value="Unassembled WGS sequence"/>
</dbReference>
<evidence type="ECO:0000259" key="4">
    <source>
        <dbReference type="PROSITE" id="PS50961"/>
    </source>
</evidence>
<feature type="compositionally biased region" description="Low complexity" evidence="3">
    <location>
        <begin position="54"/>
        <end position="68"/>
    </location>
</feature>
<sequence length="308" mass="34212">MASPSPPPSSASNAIPRNPWNRNPQPIAAAATAAATPSAAPVLAEEPWPPLTVPQIAAGEAQPAAEAAFDPVPQPQPIPNRSPNPSGSRRGGRNSHYNHQRRNHGFFHHQHHQNRFPAPSFSPPPHHVRSPNPNLAFNPLPMPMPMQPPQQPVWVLMQTRDWGTMVSRAPLYQNGYGYNGYNDGVFAPPLYPHPMVAAHQQFPPMGPPAPVPGGPPAAPNRDVQLMEDIRRQIEYYFSEENLVKDAYLKQKMDEFGWVDLGLIGNFRKVAALTKDMEMIKSAMAASDVVQLEGDKIRTRYHWQRWTSK</sequence>
<dbReference type="EMBL" id="JANAVB010031819">
    <property type="protein sequence ID" value="KAJ6811118.1"/>
    <property type="molecule type" value="Genomic_DNA"/>
</dbReference>
<evidence type="ECO:0000313" key="6">
    <source>
        <dbReference type="EMBL" id="KAJ6811118.1"/>
    </source>
</evidence>
<keyword evidence="1 2" id="KW-0694">RNA-binding</keyword>
<reference evidence="5" key="1">
    <citation type="journal article" date="2023" name="GigaByte">
        <title>Genome assembly of the bearded iris, Iris pallida Lam.</title>
        <authorList>
            <person name="Bruccoleri R.E."/>
            <person name="Oakeley E.J."/>
            <person name="Faust A.M.E."/>
            <person name="Altorfer M."/>
            <person name="Dessus-Babus S."/>
            <person name="Burckhardt D."/>
            <person name="Oertli M."/>
            <person name="Naumann U."/>
            <person name="Petersen F."/>
            <person name="Wong J."/>
        </authorList>
    </citation>
    <scope>NUCLEOTIDE SEQUENCE</scope>
    <source>
        <strain evidence="5">GSM-AAB239-AS_SAM_17_03QT</strain>
    </source>
</reference>
<evidence type="ECO:0000256" key="1">
    <source>
        <dbReference type="ARBA" id="ARBA00022884"/>
    </source>
</evidence>
<gene>
    <name evidence="5" type="ORF">M6B38_107855</name>
    <name evidence="6" type="ORF">M6B38_155270</name>
</gene>
<proteinExistence type="predicted"/>
<dbReference type="PANTHER" id="PTHR22792">
    <property type="entry name" value="LUPUS LA PROTEIN-RELATED"/>
    <property type="match status" value="1"/>
</dbReference>
<dbReference type="SMART" id="SM00715">
    <property type="entry name" value="LA"/>
    <property type="match status" value="1"/>
</dbReference>
<dbReference type="EMBL" id="JANAVB010036615">
    <property type="protein sequence ID" value="KAJ6803311.1"/>
    <property type="molecule type" value="Genomic_DNA"/>
</dbReference>
<name>A0AAX6EH67_IRIPA</name>
<evidence type="ECO:0000313" key="5">
    <source>
        <dbReference type="EMBL" id="KAJ6803311.1"/>
    </source>
</evidence>
<dbReference type="Gene3D" id="1.10.10.10">
    <property type="entry name" value="Winged helix-like DNA-binding domain superfamily/Winged helix DNA-binding domain"/>
    <property type="match status" value="1"/>
</dbReference>
<dbReference type="InterPro" id="IPR045180">
    <property type="entry name" value="La_dom_prot"/>
</dbReference>
<organism evidence="5 7">
    <name type="scientific">Iris pallida</name>
    <name type="common">Sweet iris</name>
    <dbReference type="NCBI Taxonomy" id="29817"/>
    <lineage>
        <taxon>Eukaryota</taxon>
        <taxon>Viridiplantae</taxon>
        <taxon>Streptophyta</taxon>
        <taxon>Embryophyta</taxon>
        <taxon>Tracheophyta</taxon>
        <taxon>Spermatophyta</taxon>
        <taxon>Magnoliopsida</taxon>
        <taxon>Liliopsida</taxon>
        <taxon>Asparagales</taxon>
        <taxon>Iridaceae</taxon>
        <taxon>Iridoideae</taxon>
        <taxon>Irideae</taxon>
        <taxon>Iris</taxon>
    </lineage>
</organism>
<dbReference type="PROSITE" id="PS50961">
    <property type="entry name" value="HTH_LA"/>
    <property type="match status" value="1"/>
</dbReference>
<dbReference type="Pfam" id="PF05383">
    <property type="entry name" value="La"/>
    <property type="match status" value="1"/>
</dbReference>
<dbReference type="AlphaFoldDB" id="A0AAX6EH67"/>
<dbReference type="GO" id="GO:0003723">
    <property type="term" value="F:RNA binding"/>
    <property type="evidence" value="ECO:0007669"/>
    <property type="project" value="UniProtKB-UniRule"/>
</dbReference>
<feature type="region of interest" description="Disordered" evidence="3">
    <location>
        <begin position="1"/>
        <end position="100"/>
    </location>
</feature>
<feature type="compositionally biased region" description="Pro residues" evidence="3">
    <location>
        <begin position="72"/>
        <end position="82"/>
    </location>
</feature>
<evidence type="ECO:0000313" key="7">
    <source>
        <dbReference type="Proteomes" id="UP001140949"/>
    </source>
</evidence>
<evidence type="ECO:0000256" key="2">
    <source>
        <dbReference type="PROSITE-ProRule" id="PRU00332"/>
    </source>
</evidence>
<feature type="compositionally biased region" description="Low complexity" evidence="3">
    <location>
        <begin position="28"/>
        <end position="41"/>
    </location>
</feature>
<reference evidence="5" key="2">
    <citation type="submission" date="2023-04" db="EMBL/GenBank/DDBJ databases">
        <authorList>
            <person name="Bruccoleri R.E."/>
            <person name="Oakeley E.J."/>
            <person name="Faust A.-M."/>
            <person name="Dessus-Babus S."/>
            <person name="Altorfer M."/>
            <person name="Burckhardt D."/>
            <person name="Oertli M."/>
            <person name="Naumann U."/>
            <person name="Petersen F."/>
            <person name="Wong J."/>
        </authorList>
    </citation>
    <scope>NUCLEOTIDE SEQUENCE</scope>
    <source>
        <strain evidence="5">GSM-AAB239-AS_SAM_17_03QT</strain>
        <tissue evidence="5">Leaf</tissue>
    </source>
</reference>
<dbReference type="PANTHER" id="PTHR22792:SF108">
    <property type="entry name" value="LA DOMAIN CONTAINING PROTEIN, EXPRESSED"/>
    <property type="match status" value="1"/>
</dbReference>
<dbReference type="InterPro" id="IPR006630">
    <property type="entry name" value="La_HTH"/>
</dbReference>